<keyword evidence="3" id="KW-1185">Reference proteome</keyword>
<reference evidence="2 3" key="1">
    <citation type="submission" date="2018-05" db="EMBL/GenBank/DDBJ databases">
        <title>Chitinophaga sp. K3CV102501T nov., isolated from isolated from a monsoon evergreen broad-leaved forest soil.</title>
        <authorList>
            <person name="Lv Y."/>
        </authorList>
    </citation>
    <scope>NUCLEOTIDE SEQUENCE [LARGE SCALE GENOMIC DNA]</scope>
    <source>
        <strain evidence="2 3">GDMCC 1.1325</strain>
    </source>
</reference>
<dbReference type="Proteomes" id="UP000253410">
    <property type="component" value="Unassembled WGS sequence"/>
</dbReference>
<protein>
    <submittedName>
        <fullName evidence="2">Uncharacterized protein</fullName>
    </submittedName>
</protein>
<feature type="region of interest" description="Disordered" evidence="1">
    <location>
        <begin position="32"/>
        <end position="63"/>
    </location>
</feature>
<comment type="caution">
    <text evidence="2">The sequence shown here is derived from an EMBL/GenBank/DDBJ whole genome shotgun (WGS) entry which is preliminary data.</text>
</comment>
<evidence type="ECO:0000256" key="1">
    <source>
        <dbReference type="SAM" id="MobiDB-lite"/>
    </source>
</evidence>
<accession>A0A365XV64</accession>
<sequence>MKGYAHTHGASVDYSFKQNFGKSVQREFEAMKGHKDHLSKVPSSGKRKTSDRIKETEIEEESESGSFKKLLETGICHISSFYALEPGCIFPSQNTTHPPFFALFSYAATDKVIVNRVIRI</sequence>
<organism evidence="2 3">
    <name type="scientific">Chitinophaga flava</name>
    <dbReference type="NCBI Taxonomy" id="2259036"/>
    <lineage>
        <taxon>Bacteria</taxon>
        <taxon>Pseudomonadati</taxon>
        <taxon>Bacteroidota</taxon>
        <taxon>Chitinophagia</taxon>
        <taxon>Chitinophagales</taxon>
        <taxon>Chitinophagaceae</taxon>
        <taxon>Chitinophaga</taxon>
    </lineage>
</organism>
<evidence type="ECO:0000313" key="3">
    <source>
        <dbReference type="Proteomes" id="UP000253410"/>
    </source>
</evidence>
<evidence type="ECO:0000313" key="2">
    <source>
        <dbReference type="EMBL" id="RBL90257.1"/>
    </source>
</evidence>
<dbReference type="AlphaFoldDB" id="A0A365XV64"/>
<proteinExistence type="predicted"/>
<gene>
    <name evidence="2" type="ORF">DF182_27720</name>
</gene>
<name>A0A365XV64_9BACT</name>
<dbReference type="EMBL" id="QFFJ01000002">
    <property type="protein sequence ID" value="RBL90257.1"/>
    <property type="molecule type" value="Genomic_DNA"/>
</dbReference>